<organism evidence="2 3">
    <name type="scientific">Paraphotobacterium marinum</name>
    <dbReference type="NCBI Taxonomy" id="1755811"/>
    <lineage>
        <taxon>Bacteria</taxon>
        <taxon>Pseudomonadati</taxon>
        <taxon>Pseudomonadota</taxon>
        <taxon>Gammaproteobacteria</taxon>
        <taxon>Vibrionales</taxon>
        <taxon>Vibrionaceae</taxon>
        <taxon>Paraphotobacterium</taxon>
    </lineage>
</organism>
<feature type="region of interest" description="Disordered" evidence="1">
    <location>
        <begin position="63"/>
        <end position="82"/>
    </location>
</feature>
<name>A0A220VCH4_9GAMM</name>
<dbReference type="RefSeq" id="WP_089072583.1">
    <property type="nucleotide sequence ID" value="NZ_CP022355.1"/>
</dbReference>
<dbReference type="Proteomes" id="UP000242175">
    <property type="component" value="Chromosome large"/>
</dbReference>
<feature type="compositionally biased region" description="Polar residues" evidence="1">
    <location>
        <begin position="72"/>
        <end position="82"/>
    </location>
</feature>
<evidence type="ECO:0000256" key="1">
    <source>
        <dbReference type="SAM" id="MobiDB-lite"/>
    </source>
</evidence>
<dbReference type="EMBL" id="CP022355">
    <property type="protein sequence ID" value="ASK77673.1"/>
    <property type="molecule type" value="Genomic_DNA"/>
</dbReference>
<evidence type="ECO:0000313" key="2">
    <source>
        <dbReference type="EMBL" id="ASK77673.1"/>
    </source>
</evidence>
<accession>A0A220VCH4</accession>
<reference evidence="2 3" key="1">
    <citation type="journal article" date="2016" name="Int. J. Syst. Evol. Microbiol.">
        <title>Paraphotobacterium marinum gen. nov., sp. nov., a member of the family Vibrionaceae, isolated from surface seawater.</title>
        <authorList>
            <person name="Huang Z."/>
            <person name="Dong C."/>
            <person name="Shao Z."/>
        </authorList>
    </citation>
    <scope>NUCLEOTIDE SEQUENCE [LARGE SCALE GENOMIC DNA]</scope>
    <source>
        <strain evidence="2 3">NSCS20N07D</strain>
    </source>
</reference>
<sequence>MELKEEKFLDNTHVSHTKLNYDSGILRGKNSAQSEMTKPVTIDDEIEITTLTQIEANPFKQSEVNFKPGGSQFYTEHSSSDN</sequence>
<gene>
    <name evidence="2" type="ORF">CF386_00490</name>
</gene>
<dbReference type="AlphaFoldDB" id="A0A220VCH4"/>
<evidence type="ECO:0000313" key="3">
    <source>
        <dbReference type="Proteomes" id="UP000242175"/>
    </source>
</evidence>
<protein>
    <submittedName>
        <fullName evidence="2">Uncharacterized protein</fullName>
    </submittedName>
</protein>
<keyword evidence="3" id="KW-1185">Reference proteome</keyword>
<dbReference type="KEGG" id="pmai:CF386_00490"/>
<proteinExistence type="predicted"/>